<protein>
    <submittedName>
        <fullName evidence="2">Protein of unassigned function</fullName>
    </submittedName>
</protein>
<dbReference type="Proteomes" id="UP000029492">
    <property type="component" value="Chromosome"/>
</dbReference>
<dbReference type="GeneID" id="96604435"/>
<organism evidence="2 3">
    <name type="scientific">Methylobacterium oryzae CBMB20</name>
    <dbReference type="NCBI Taxonomy" id="693986"/>
    <lineage>
        <taxon>Bacteria</taxon>
        <taxon>Pseudomonadati</taxon>
        <taxon>Pseudomonadota</taxon>
        <taxon>Alphaproteobacteria</taxon>
        <taxon>Hyphomicrobiales</taxon>
        <taxon>Methylobacteriaceae</taxon>
        <taxon>Methylobacterium</taxon>
    </lineage>
</organism>
<reference evidence="2 3" key="1">
    <citation type="journal article" date="2014" name="PLoS ONE">
        <title>Genome Information of Methylobacterium oryzae, a Plant-Probiotic Methylotroph in the Phyllosphere.</title>
        <authorList>
            <person name="Kwak M.J."/>
            <person name="Jeong H."/>
            <person name="Madhaiyan M."/>
            <person name="Lee Y."/>
            <person name="Sa T.M."/>
            <person name="Oh T.K."/>
            <person name="Kim J.F."/>
        </authorList>
    </citation>
    <scope>NUCLEOTIDE SEQUENCE [LARGE SCALE GENOMIC DNA]</scope>
    <source>
        <strain evidence="2 3">CBMB20</strain>
    </source>
</reference>
<accession>A0A089NTP6</accession>
<dbReference type="eggNOG" id="ENOG5030ZXE">
    <property type="taxonomic scope" value="Bacteria"/>
</dbReference>
<dbReference type="EMBL" id="CP003811">
    <property type="protein sequence ID" value="AIQ89875.1"/>
    <property type="molecule type" value="Genomic_DNA"/>
</dbReference>
<dbReference type="HOGENOM" id="CLU_1625156_0_0_5"/>
<dbReference type="AlphaFoldDB" id="A0A089NTP6"/>
<dbReference type="RefSeq" id="WP_043345986.1">
    <property type="nucleotide sequence ID" value="NZ_CP003811.1"/>
</dbReference>
<evidence type="ECO:0000313" key="2">
    <source>
        <dbReference type="EMBL" id="AIQ89875.1"/>
    </source>
</evidence>
<dbReference type="KEGG" id="mor:MOC_2120"/>
<name>A0A089NTP6_9HYPH</name>
<feature type="compositionally biased region" description="Basic and acidic residues" evidence="1">
    <location>
        <begin position="91"/>
        <end position="102"/>
    </location>
</feature>
<sequence length="164" mass="17470">MSGAARARAETMESHPLTYPVGPRDGDAAPIDRVVALFSGAASAGPAAEAEADDWSASLTAVRGVAARVRGLQASARESVREAQHSVRAAETARRAAEDRARHAESLLRAALERAEQAEAQARAAAERAERAEAERTEARGWLRRMHECMVNEFGALSEAADQP</sequence>
<evidence type="ECO:0000313" key="3">
    <source>
        <dbReference type="Proteomes" id="UP000029492"/>
    </source>
</evidence>
<keyword evidence="3" id="KW-1185">Reference proteome</keyword>
<proteinExistence type="predicted"/>
<feature type="region of interest" description="Disordered" evidence="1">
    <location>
        <begin position="83"/>
        <end position="102"/>
    </location>
</feature>
<gene>
    <name evidence="2" type="ORF">MOC_2120</name>
</gene>
<evidence type="ECO:0000256" key="1">
    <source>
        <dbReference type="SAM" id="MobiDB-lite"/>
    </source>
</evidence>
<feature type="region of interest" description="Disordered" evidence="1">
    <location>
        <begin position="1"/>
        <end position="25"/>
    </location>
</feature>